<sequence length="388" mass="42419">MSKTTSARTNSSNVKSGSYFAVLLSKNFVGLGLLSSSESLKIFNFSTGILSSAAKSLQLDPPMASFNGDPKADKRLPESHDDENKPNECTTATIKDTCINVLQDNGAIMKLHIFVIQSCIDWLMIVQGLCFSAGFAPTSSVKSLSVSSQVTNLWGICSTCPSPFVSSTSACIVPVLTVPSVVFKQLSFVTDVALTSFTSPGTPHKEGTTEIFFSKFQKFAGHASLNFIPIQRIRKEVTPFQAHLKLFYLENAIHEDASKQSSRVRRSCQPSPHTPTPTSSIFARKFCHKTLFRSQIVVTQHDTWGHNEIRAFPSPRRRKPLVTNNTAASPCSKSLTLGKLFFDATNSKLNLVHGDIATQFTSNKDFTNQQDLTGLTCLSFEDSGQVEA</sequence>
<name>A0AAD9VAU0_ACRCE</name>
<feature type="compositionally biased region" description="Basic and acidic residues" evidence="1">
    <location>
        <begin position="70"/>
        <end position="86"/>
    </location>
</feature>
<protein>
    <submittedName>
        <fullName evidence="2">Uncharacterized protein</fullName>
    </submittedName>
</protein>
<keyword evidence="3" id="KW-1185">Reference proteome</keyword>
<reference evidence="2" key="2">
    <citation type="journal article" date="2023" name="Science">
        <title>Genomic signatures of disease resistance in endangered staghorn corals.</title>
        <authorList>
            <person name="Vollmer S.V."/>
            <person name="Selwyn J.D."/>
            <person name="Despard B.A."/>
            <person name="Roesel C.L."/>
        </authorList>
    </citation>
    <scope>NUCLEOTIDE SEQUENCE</scope>
    <source>
        <strain evidence="2">K2</strain>
    </source>
</reference>
<evidence type="ECO:0000313" key="3">
    <source>
        <dbReference type="Proteomes" id="UP001249851"/>
    </source>
</evidence>
<dbReference type="Proteomes" id="UP001249851">
    <property type="component" value="Unassembled WGS sequence"/>
</dbReference>
<gene>
    <name evidence="2" type="ORF">P5673_008959</name>
</gene>
<dbReference type="AlphaFoldDB" id="A0AAD9VAU0"/>
<accession>A0AAD9VAU0</accession>
<comment type="caution">
    <text evidence="2">The sequence shown here is derived from an EMBL/GenBank/DDBJ whole genome shotgun (WGS) entry which is preliminary data.</text>
</comment>
<organism evidence="2 3">
    <name type="scientific">Acropora cervicornis</name>
    <name type="common">Staghorn coral</name>
    <dbReference type="NCBI Taxonomy" id="6130"/>
    <lineage>
        <taxon>Eukaryota</taxon>
        <taxon>Metazoa</taxon>
        <taxon>Cnidaria</taxon>
        <taxon>Anthozoa</taxon>
        <taxon>Hexacorallia</taxon>
        <taxon>Scleractinia</taxon>
        <taxon>Astrocoeniina</taxon>
        <taxon>Acroporidae</taxon>
        <taxon>Acropora</taxon>
    </lineage>
</organism>
<feature type="region of interest" description="Disordered" evidence="1">
    <location>
        <begin position="259"/>
        <end position="279"/>
    </location>
</feature>
<reference evidence="2" key="1">
    <citation type="journal article" date="2023" name="G3 (Bethesda)">
        <title>Whole genome assembly and annotation of the endangered Caribbean coral Acropora cervicornis.</title>
        <authorList>
            <person name="Selwyn J.D."/>
            <person name="Vollmer S.V."/>
        </authorList>
    </citation>
    <scope>NUCLEOTIDE SEQUENCE</scope>
    <source>
        <strain evidence="2">K2</strain>
    </source>
</reference>
<evidence type="ECO:0000313" key="2">
    <source>
        <dbReference type="EMBL" id="KAK2567155.1"/>
    </source>
</evidence>
<dbReference type="EMBL" id="JARQWQ010000015">
    <property type="protein sequence ID" value="KAK2567155.1"/>
    <property type="molecule type" value="Genomic_DNA"/>
</dbReference>
<feature type="region of interest" description="Disordered" evidence="1">
    <location>
        <begin position="68"/>
        <end position="87"/>
    </location>
</feature>
<proteinExistence type="predicted"/>
<evidence type="ECO:0000256" key="1">
    <source>
        <dbReference type="SAM" id="MobiDB-lite"/>
    </source>
</evidence>